<organism evidence="1 2">
    <name type="scientific">Botrytis elliptica</name>
    <dbReference type="NCBI Taxonomy" id="278938"/>
    <lineage>
        <taxon>Eukaryota</taxon>
        <taxon>Fungi</taxon>
        <taxon>Dikarya</taxon>
        <taxon>Ascomycota</taxon>
        <taxon>Pezizomycotina</taxon>
        <taxon>Leotiomycetes</taxon>
        <taxon>Helotiales</taxon>
        <taxon>Sclerotiniaceae</taxon>
        <taxon>Botrytis</taxon>
    </lineage>
</organism>
<evidence type="ECO:0000313" key="1">
    <source>
        <dbReference type="EMBL" id="TGO68007.1"/>
    </source>
</evidence>
<dbReference type="AlphaFoldDB" id="A0A4Z1JGC8"/>
<gene>
    <name evidence="1" type="ORF">BELL_0856g00040</name>
</gene>
<protein>
    <submittedName>
        <fullName evidence="1">Uncharacterized protein</fullName>
    </submittedName>
</protein>
<dbReference type="Proteomes" id="UP000297229">
    <property type="component" value="Unassembled WGS sequence"/>
</dbReference>
<dbReference type="EMBL" id="PQXM01000854">
    <property type="protein sequence ID" value="TGO68007.1"/>
    <property type="molecule type" value="Genomic_DNA"/>
</dbReference>
<name>A0A4Z1JGC8_9HELO</name>
<reference evidence="1 2" key="1">
    <citation type="submission" date="2017-12" db="EMBL/GenBank/DDBJ databases">
        <title>Comparative genomics of Botrytis spp.</title>
        <authorList>
            <person name="Valero-Jimenez C.A."/>
            <person name="Tapia P."/>
            <person name="Veloso J."/>
            <person name="Silva-Moreno E."/>
            <person name="Staats M."/>
            <person name="Valdes J.H."/>
            <person name="Van Kan J.A.L."/>
        </authorList>
    </citation>
    <scope>NUCLEOTIDE SEQUENCE [LARGE SCALE GENOMIC DNA]</scope>
    <source>
        <strain evidence="1 2">Be9601</strain>
    </source>
</reference>
<evidence type="ECO:0000313" key="2">
    <source>
        <dbReference type="Proteomes" id="UP000297229"/>
    </source>
</evidence>
<comment type="caution">
    <text evidence="1">The sequence shown here is derived from an EMBL/GenBank/DDBJ whole genome shotgun (WGS) entry which is preliminary data.</text>
</comment>
<sequence>MENQPFHAPTRVGIWIYEAAGDKYKEDDTLYSKIPHGPSNQASSFVGQLELKKKKEINEEVGGWTKVV</sequence>
<proteinExistence type="predicted"/>
<accession>A0A4Z1JGC8</accession>
<keyword evidence="2" id="KW-1185">Reference proteome</keyword>